<dbReference type="PROSITE" id="PS51257">
    <property type="entry name" value="PROKAR_LIPOPROTEIN"/>
    <property type="match status" value="1"/>
</dbReference>
<protein>
    <submittedName>
        <fullName evidence="2">DUF5003 domain-containing protein</fullName>
    </submittedName>
</protein>
<dbReference type="Proteomes" id="UP000283538">
    <property type="component" value="Unassembled WGS sequence"/>
</dbReference>
<accession>A0A414MCR5</accession>
<gene>
    <name evidence="2" type="ORF">DW701_08435</name>
</gene>
<dbReference type="EMBL" id="QSLA01000008">
    <property type="protein sequence ID" value="RHF08876.1"/>
    <property type="molecule type" value="Genomic_DNA"/>
</dbReference>
<feature type="signal peptide" evidence="1">
    <location>
        <begin position="1"/>
        <end position="27"/>
    </location>
</feature>
<organism evidence="2 3">
    <name type="scientific">Bacteroides eggerthii</name>
    <dbReference type="NCBI Taxonomy" id="28111"/>
    <lineage>
        <taxon>Bacteria</taxon>
        <taxon>Pseudomonadati</taxon>
        <taxon>Bacteroidota</taxon>
        <taxon>Bacteroidia</taxon>
        <taxon>Bacteroidales</taxon>
        <taxon>Bacteroidaceae</taxon>
        <taxon>Bacteroides</taxon>
    </lineage>
</organism>
<dbReference type="Pfam" id="PF16394">
    <property type="entry name" value="DUF5003"/>
    <property type="match status" value="1"/>
</dbReference>
<dbReference type="AlphaFoldDB" id="A0A414MCR5"/>
<evidence type="ECO:0000313" key="3">
    <source>
        <dbReference type="Proteomes" id="UP000283538"/>
    </source>
</evidence>
<proteinExistence type="predicted"/>
<keyword evidence="1" id="KW-0732">Signal</keyword>
<dbReference type="RefSeq" id="WP_118226033.1">
    <property type="nucleotide sequence ID" value="NZ_JAQECU010000002.1"/>
</dbReference>
<evidence type="ECO:0000313" key="2">
    <source>
        <dbReference type="EMBL" id="RHF08876.1"/>
    </source>
</evidence>
<comment type="caution">
    <text evidence="2">The sequence shown here is derived from an EMBL/GenBank/DDBJ whole genome shotgun (WGS) entry which is preliminary data.</text>
</comment>
<dbReference type="InterPro" id="IPR032167">
    <property type="entry name" value="DUF5003"/>
</dbReference>
<evidence type="ECO:0000256" key="1">
    <source>
        <dbReference type="SAM" id="SignalP"/>
    </source>
</evidence>
<sequence>MKTLNLRSMSCIMALAMMIIVSFTSCSDDKEEGATTPVFPEEQAIPCNAGETKVLTFDANMTWQLSSTAAIWCKFEVNGEDKEVVKGEAGKQSITIKVTDAAQEIGKASEAQLKLDMGGETKVIATVTRSAKGYSLKIYDAEGKEITTEQGLEVGYKKNISFTVKANFRFAATSFPEWVLLDGGSMSGEMNDKEEGELKIQATSGLAVKENGEYEKWPVEAGKDSKNVITFADEAGNASFSFPVFFKGMGAEDINITEPELNSRYGWNVSLDGKTFKLTGSTDGGENVTTFNDKMEFTVVSLKDEYEVVLLDAFNHWETGKKVIEEMNSYSSWIKYTKYGNKVTLTVNELNPDSEGYDSRECYALVIPKAQYEQIKEDITGNLVTTNEEGDQDLVYVYGQNNLLINLVQEEEKADGESFEILKGGYIPLTCNKVTDESILNKFHDYSVTAVYSVEVPKTENYNTISINPLLSNWSNTNGYLICNTKDDSENTEIVPEPGENNISIDVPENPIYIVFKDQNGVNKKILMVQFTTTVFNINYSAGAEYGTVDCISYVDNNNWASNMYGVESANIWHAKTPYAAMNSITFASSETTIQELKCYNFDQDELTETTNDFNFSNAEDDVSMEGNNTIYLWLGSGTSITYSMALLITTTANEKYLLVVEKPAQ</sequence>
<feature type="chain" id="PRO_5019536614" evidence="1">
    <location>
        <begin position="28"/>
        <end position="666"/>
    </location>
</feature>
<reference evidence="2 3" key="1">
    <citation type="submission" date="2018-08" db="EMBL/GenBank/DDBJ databases">
        <title>A genome reference for cultivated species of the human gut microbiota.</title>
        <authorList>
            <person name="Zou Y."/>
            <person name="Xue W."/>
            <person name="Luo G."/>
        </authorList>
    </citation>
    <scope>NUCLEOTIDE SEQUENCE [LARGE SCALE GENOMIC DNA]</scope>
    <source>
        <strain evidence="2 3">AM26-26AC</strain>
    </source>
</reference>
<name>A0A414MCR5_9BACE</name>